<name>A0A0F9THA7_9ZZZZ</name>
<proteinExistence type="predicted"/>
<organism evidence="1">
    <name type="scientific">marine sediment metagenome</name>
    <dbReference type="NCBI Taxonomy" id="412755"/>
    <lineage>
        <taxon>unclassified sequences</taxon>
        <taxon>metagenomes</taxon>
        <taxon>ecological metagenomes</taxon>
    </lineage>
</organism>
<accession>A0A0F9THA7</accession>
<reference evidence="1" key="1">
    <citation type="journal article" date="2015" name="Nature">
        <title>Complex archaea that bridge the gap between prokaryotes and eukaryotes.</title>
        <authorList>
            <person name="Spang A."/>
            <person name="Saw J.H."/>
            <person name="Jorgensen S.L."/>
            <person name="Zaremba-Niedzwiedzka K."/>
            <person name="Martijn J."/>
            <person name="Lind A.E."/>
            <person name="van Eijk R."/>
            <person name="Schleper C."/>
            <person name="Guy L."/>
            <person name="Ettema T.J."/>
        </authorList>
    </citation>
    <scope>NUCLEOTIDE SEQUENCE</scope>
</reference>
<comment type="caution">
    <text evidence="1">The sequence shown here is derived from an EMBL/GenBank/DDBJ whole genome shotgun (WGS) entry which is preliminary data.</text>
</comment>
<protein>
    <submittedName>
        <fullName evidence="1">Uncharacterized protein</fullName>
    </submittedName>
</protein>
<sequence length="57" mass="6369">MLTINFNLRNGAFAEDHKPECARILRDLAEAVEEGMLDGIIRDINGNAIGQIHIDTY</sequence>
<gene>
    <name evidence="1" type="ORF">LCGC14_0653860</name>
</gene>
<dbReference type="EMBL" id="LAZR01001225">
    <property type="protein sequence ID" value="KKN48351.1"/>
    <property type="molecule type" value="Genomic_DNA"/>
</dbReference>
<dbReference type="AlphaFoldDB" id="A0A0F9THA7"/>
<evidence type="ECO:0000313" key="1">
    <source>
        <dbReference type="EMBL" id="KKN48351.1"/>
    </source>
</evidence>